<evidence type="ECO:0000256" key="1">
    <source>
        <dbReference type="ARBA" id="ARBA00004167"/>
    </source>
</evidence>
<gene>
    <name evidence="9" type="primary">fam234a</name>
</gene>
<dbReference type="InterPro" id="IPR055409">
    <property type="entry name" value="Beta-prop_FAM234A_B"/>
</dbReference>
<accession>A0A8C5GW53</accession>
<keyword evidence="3 7" id="KW-1133">Transmembrane helix</keyword>
<feature type="compositionally biased region" description="Basic and acidic residues" evidence="6">
    <location>
        <begin position="1"/>
        <end position="18"/>
    </location>
</feature>
<keyword evidence="10" id="KW-1185">Reference proteome</keyword>
<sequence length="518" mass="57110">MEATDHAREGDPLKRGEDGAEAGTASQGTELKKRSCKENFGLSKLTHWRTGVFFLSLFLCLIIVFAFSFIIPCPVRPQYLSTWNRTYSEAASYDFLGIEHASDDKVMDVVFVYKSTEGTQNFTCTGSGLPSPCVILSAVDGTDGETLWERPLSPEFHWAQCGLEKKMGRNWDCLVSHADGITAVDKRTAFLAMQTILSLLQTQLVLLSGKTGDQIGSTVILDSIEKANHLLHRTAGGSYYVLLQKDTGLYGLSLKRIAAKAGVAAGLQDDKRWEKQAVATSGFVPIYESDSVRHVLTKDESDDKTKFVVVSETEVAVVDARKLLLLWRHNTSSVLGLPSFGHFNKDNVLDVVIQEDIGNNTKRIAILDGKSGGVLWEVDLLASPNSPRPASIHTTNSVSVFMFWGVFSSQATSSVPLAEDRRSYMLHPLYSKVLLESTNVNDHIISFKATLMERGRHAAYILLTGPASEEADATVVLCKRKLKQDVPSSKVLPIGTEPELETDEEIKEAFNRLRFSDL</sequence>
<dbReference type="InterPro" id="IPR015943">
    <property type="entry name" value="WD40/YVTN_repeat-like_dom_sf"/>
</dbReference>
<evidence type="ECO:0000313" key="9">
    <source>
        <dbReference type="Ensembl" id="ENSGWIP00000035555.1"/>
    </source>
</evidence>
<dbReference type="GO" id="GO:0016020">
    <property type="term" value="C:membrane"/>
    <property type="evidence" value="ECO:0007669"/>
    <property type="project" value="UniProtKB-SubCell"/>
</dbReference>
<proteinExistence type="inferred from homology"/>
<dbReference type="Gene3D" id="2.130.10.10">
    <property type="entry name" value="YVTN repeat-like/Quinoprotein amine dehydrogenase"/>
    <property type="match status" value="1"/>
</dbReference>
<comment type="similarity">
    <text evidence="5">Belongs to the FAM234 family.</text>
</comment>
<evidence type="ECO:0000256" key="5">
    <source>
        <dbReference type="ARBA" id="ARBA00025791"/>
    </source>
</evidence>
<evidence type="ECO:0000256" key="2">
    <source>
        <dbReference type="ARBA" id="ARBA00022692"/>
    </source>
</evidence>
<name>A0A8C5GW53_GOUWI</name>
<keyword evidence="2 7" id="KW-0812">Transmembrane</keyword>
<dbReference type="Ensembl" id="ENSGWIT00000038762.1">
    <property type="protein sequence ID" value="ENSGWIP00000035555.1"/>
    <property type="gene ID" value="ENSGWIG00000018366.1"/>
</dbReference>
<evidence type="ECO:0000256" key="3">
    <source>
        <dbReference type="ARBA" id="ARBA00022989"/>
    </source>
</evidence>
<evidence type="ECO:0000259" key="8">
    <source>
        <dbReference type="Pfam" id="PF23727"/>
    </source>
</evidence>
<feature type="domain" description="FAM234A/B beta-propeller" evidence="8">
    <location>
        <begin position="83"/>
        <end position="189"/>
    </location>
</feature>
<dbReference type="InterPro" id="IPR011047">
    <property type="entry name" value="Quinoprotein_ADH-like_sf"/>
</dbReference>
<reference evidence="9" key="3">
    <citation type="submission" date="2025-09" db="UniProtKB">
        <authorList>
            <consortium name="Ensembl"/>
        </authorList>
    </citation>
    <scope>IDENTIFICATION</scope>
</reference>
<feature type="transmembrane region" description="Helical" evidence="7">
    <location>
        <begin position="52"/>
        <end position="71"/>
    </location>
</feature>
<dbReference type="AlphaFoldDB" id="A0A8C5GW53"/>
<organism evidence="9 10">
    <name type="scientific">Gouania willdenowi</name>
    <name type="common">Blunt-snouted clingfish</name>
    <name type="synonym">Lepadogaster willdenowi</name>
    <dbReference type="NCBI Taxonomy" id="441366"/>
    <lineage>
        <taxon>Eukaryota</taxon>
        <taxon>Metazoa</taxon>
        <taxon>Chordata</taxon>
        <taxon>Craniata</taxon>
        <taxon>Vertebrata</taxon>
        <taxon>Euteleostomi</taxon>
        <taxon>Actinopterygii</taxon>
        <taxon>Neopterygii</taxon>
        <taxon>Teleostei</taxon>
        <taxon>Neoteleostei</taxon>
        <taxon>Acanthomorphata</taxon>
        <taxon>Ovalentaria</taxon>
        <taxon>Blenniimorphae</taxon>
        <taxon>Blenniiformes</taxon>
        <taxon>Gobiesocoidei</taxon>
        <taxon>Gobiesocidae</taxon>
        <taxon>Gobiesocinae</taxon>
        <taxon>Gouania</taxon>
    </lineage>
</organism>
<evidence type="ECO:0000256" key="6">
    <source>
        <dbReference type="SAM" id="MobiDB-lite"/>
    </source>
</evidence>
<keyword evidence="4 7" id="KW-0472">Membrane</keyword>
<reference evidence="9" key="2">
    <citation type="submission" date="2025-08" db="UniProtKB">
        <authorList>
            <consortium name="Ensembl"/>
        </authorList>
    </citation>
    <scope>IDENTIFICATION</scope>
</reference>
<reference evidence="9" key="1">
    <citation type="submission" date="2020-06" db="EMBL/GenBank/DDBJ databases">
        <authorList>
            <consortium name="Wellcome Sanger Institute Data Sharing"/>
        </authorList>
    </citation>
    <scope>NUCLEOTIDE SEQUENCE [LARGE SCALE GENOMIC DNA]</scope>
</reference>
<evidence type="ECO:0000256" key="7">
    <source>
        <dbReference type="SAM" id="Phobius"/>
    </source>
</evidence>
<feature type="region of interest" description="Disordered" evidence="6">
    <location>
        <begin position="1"/>
        <end position="30"/>
    </location>
</feature>
<dbReference type="PANTHER" id="PTHR21419:SF7">
    <property type="entry name" value="PROTEIN FAM234A"/>
    <property type="match status" value="1"/>
</dbReference>
<dbReference type="InterPro" id="IPR045232">
    <property type="entry name" value="FAM234"/>
</dbReference>
<evidence type="ECO:0000313" key="10">
    <source>
        <dbReference type="Proteomes" id="UP000694680"/>
    </source>
</evidence>
<protein>
    <recommendedName>
        <fullName evidence="8">FAM234A/B beta-propeller domain-containing protein</fullName>
    </recommendedName>
</protein>
<dbReference type="SUPFAM" id="SSF50998">
    <property type="entry name" value="Quinoprotein alcohol dehydrogenase-like"/>
    <property type="match status" value="1"/>
</dbReference>
<evidence type="ECO:0000256" key="4">
    <source>
        <dbReference type="ARBA" id="ARBA00023136"/>
    </source>
</evidence>
<dbReference type="PANTHER" id="PTHR21419">
    <property type="match status" value="1"/>
</dbReference>
<comment type="subcellular location">
    <subcellularLocation>
        <location evidence="1">Membrane</location>
        <topology evidence="1">Single-pass membrane protein</topology>
    </subcellularLocation>
</comment>
<dbReference type="Pfam" id="PF23727">
    <property type="entry name" value="Beta-prop_FAM234A_B"/>
    <property type="match status" value="2"/>
</dbReference>
<feature type="domain" description="FAM234A/B beta-propeller" evidence="8">
    <location>
        <begin position="201"/>
        <end position="516"/>
    </location>
</feature>
<dbReference type="Proteomes" id="UP000694680">
    <property type="component" value="Chromosome 19"/>
</dbReference>